<keyword evidence="8" id="KW-1185">Reference proteome</keyword>
<keyword evidence="4" id="KW-0949">S-adenosyl-L-methionine</keyword>
<dbReference type="EC" id="2.1.1.72" evidence="1"/>
<evidence type="ECO:0000313" key="8">
    <source>
        <dbReference type="Proteomes" id="UP001240697"/>
    </source>
</evidence>
<dbReference type="SUPFAM" id="SSF53335">
    <property type="entry name" value="S-adenosyl-L-methionine-dependent methyltransferases"/>
    <property type="match status" value="1"/>
</dbReference>
<dbReference type="GO" id="GO:0032259">
    <property type="term" value="P:methylation"/>
    <property type="evidence" value="ECO:0007669"/>
    <property type="project" value="UniProtKB-KW"/>
</dbReference>
<organism evidence="7 8">
    <name type="scientific">Comamonas resistens</name>
    <dbReference type="NCBI Taxonomy" id="3046670"/>
    <lineage>
        <taxon>Bacteria</taxon>
        <taxon>Pseudomonadati</taxon>
        <taxon>Pseudomonadota</taxon>
        <taxon>Betaproteobacteria</taxon>
        <taxon>Burkholderiales</taxon>
        <taxon>Comamonadaceae</taxon>
        <taxon>Comamonas</taxon>
    </lineage>
</organism>
<evidence type="ECO:0000256" key="2">
    <source>
        <dbReference type="ARBA" id="ARBA00022603"/>
    </source>
</evidence>
<evidence type="ECO:0000259" key="6">
    <source>
        <dbReference type="Pfam" id="PF07669"/>
    </source>
</evidence>
<protein>
    <recommendedName>
        <fullName evidence="1">site-specific DNA-methyltransferase (adenine-specific)</fullName>
        <ecNumber evidence="1">2.1.1.72</ecNumber>
    </recommendedName>
</protein>
<dbReference type="InterPro" id="IPR029063">
    <property type="entry name" value="SAM-dependent_MTases_sf"/>
</dbReference>
<evidence type="ECO:0000313" key="7">
    <source>
        <dbReference type="EMBL" id="WHS63753.1"/>
    </source>
</evidence>
<gene>
    <name evidence="7" type="ORF">QMY55_14565</name>
</gene>
<evidence type="ECO:0000256" key="5">
    <source>
        <dbReference type="ARBA" id="ARBA00047942"/>
    </source>
</evidence>
<dbReference type="RefSeq" id="WP_283484910.1">
    <property type="nucleotide sequence ID" value="NZ_CP125947.1"/>
</dbReference>
<dbReference type="PRINTS" id="PR00507">
    <property type="entry name" value="N12N6MTFRASE"/>
</dbReference>
<dbReference type="Pfam" id="PF07669">
    <property type="entry name" value="Eco57I"/>
    <property type="match status" value="1"/>
</dbReference>
<dbReference type="InterPro" id="IPR050953">
    <property type="entry name" value="N4_N6_ade-DNA_methylase"/>
</dbReference>
<dbReference type="PANTHER" id="PTHR33841:SF1">
    <property type="entry name" value="DNA METHYLTRANSFERASE A"/>
    <property type="match status" value="1"/>
</dbReference>
<proteinExistence type="predicted"/>
<feature type="domain" description="Type II methyltransferase M.TaqI-like" evidence="6">
    <location>
        <begin position="586"/>
        <end position="818"/>
    </location>
</feature>
<evidence type="ECO:0000256" key="3">
    <source>
        <dbReference type="ARBA" id="ARBA00022679"/>
    </source>
</evidence>
<dbReference type="Gene3D" id="3.40.50.150">
    <property type="entry name" value="Vaccinia Virus protein VP39"/>
    <property type="match status" value="2"/>
</dbReference>
<keyword evidence="3" id="KW-0808">Transferase</keyword>
<dbReference type="InterPro" id="IPR011639">
    <property type="entry name" value="MethylTrfase_TaqI-like_dom"/>
</dbReference>
<dbReference type="GO" id="GO:0008168">
    <property type="term" value="F:methyltransferase activity"/>
    <property type="evidence" value="ECO:0007669"/>
    <property type="project" value="UniProtKB-KW"/>
</dbReference>
<name>A0ABY8SLD8_9BURK</name>
<reference evidence="7 8" key="1">
    <citation type="submission" date="2023-05" db="EMBL/GenBank/DDBJ databases">
        <authorList>
            <person name="Yin Y."/>
            <person name="Lu Z."/>
        </authorList>
    </citation>
    <scope>NUCLEOTIDE SEQUENCE [LARGE SCALE GENOMIC DNA]</scope>
    <source>
        <strain evidence="7 8">ZM22</strain>
    </source>
</reference>
<evidence type="ECO:0000256" key="1">
    <source>
        <dbReference type="ARBA" id="ARBA00011900"/>
    </source>
</evidence>
<keyword evidence="2 7" id="KW-0489">Methyltransferase</keyword>
<evidence type="ECO:0000256" key="4">
    <source>
        <dbReference type="ARBA" id="ARBA00022691"/>
    </source>
</evidence>
<comment type="catalytic activity">
    <reaction evidence="5">
        <text>a 2'-deoxyadenosine in DNA + S-adenosyl-L-methionine = an N(6)-methyl-2'-deoxyadenosine in DNA + S-adenosyl-L-homocysteine + H(+)</text>
        <dbReference type="Rhea" id="RHEA:15197"/>
        <dbReference type="Rhea" id="RHEA-COMP:12418"/>
        <dbReference type="Rhea" id="RHEA-COMP:12419"/>
        <dbReference type="ChEBI" id="CHEBI:15378"/>
        <dbReference type="ChEBI" id="CHEBI:57856"/>
        <dbReference type="ChEBI" id="CHEBI:59789"/>
        <dbReference type="ChEBI" id="CHEBI:90615"/>
        <dbReference type="ChEBI" id="CHEBI:90616"/>
        <dbReference type="EC" id="2.1.1.72"/>
    </reaction>
</comment>
<dbReference type="EMBL" id="CP125947">
    <property type="protein sequence ID" value="WHS63753.1"/>
    <property type="molecule type" value="Genomic_DNA"/>
</dbReference>
<dbReference type="PANTHER" id="PTHR33841">
    <property type="entry name" value="DNA METHYLTRANSFERASE YEEA-RELATED"/>
    <property type="match status" value="1"/>
</dbReference>
<accession>A0ABY8SLD8</accession>
<dbReference type="Proteomes" id="UP001240697">
    <property type="component" value="Chromosome"/>
</dbReference>
<sequence>MARKTTQQLAYTALRIEGGLIPAEELTRLTTLAAPEATEQTEVHYDIPKGLKLRDEIARYFKIAQNLWQDFAQQRHRQDANPHSVTEQTLLLPLLRQVLGYADLTAQSSLSASGNSQQSFNIGHAAFGGRLPVVLAGFDHPLDQAAERFGDTNPDTGRTRRRSPYMLAQEALNASDQSLWAITSNGLKLRILRDNPSLTRPAYIEVDLEAIFTEELYADFTAFWLLAHASRFGKIQQDGTHTEATDCPWERWRNAGQKSGETVRMNLRFQVEHALRSLGTGFLSHPANTRLREQLQNQEQSSATKQVFFEELLSLVYRFIFLATVEDRTDPSTGRSLIFTPDATFEQEERYWQGYSLTWLRERSVRRSSHDTHSDLWQALSITFRGLATGQAALGLPALGGLFAQEQCPLLNQSQIDNRHLLAAVFQLGYFRQSTGLTRVNYRDMGAEELGSVYESLLELVPDYQHLSQPHAARLAFVGDDDDASNKGNARKLTGSYYTPDSLVQELIQSALDPVIAHAVQAHPANPVQALLELTVCDPACGSGHFLLAAARRLADEVANLRAAALGGAPTPADYRHALRDVVSRCIYGVDKNPMAIALAKTALWLEAYTPDRPLTFIDHHLQVGDALLGVLDPKILENGIPDAAYAVLSGDDKATAAALKKQNKAELKSWKEVVANDLFAASSLVQDASAVEQLADDTLDGIATKRSAWAHANQQAAQSTLAKLADTYVAAFLAPKVPQNQAHIPMSGYLWGLMHPNLNQPANLELNQAAHDLCRAHSVFHWWQAFPQVAAKGGFAVMLGNPPWERIKLQEEEFFATRSPLVATAKNKAERAKRIELLRQGLLLHTLYPDVEAAEGLSPPNRAEMRLYEDFIAARRGAEAASLYAHDSGRYPLTGVGDVNTYALFAETLLQLTTPQGRAGFIVPTGIATDDTTKIFFGSVVSSGRLAKLISFYEVRKWFPATDERKPFCLLTLGTSGSAKFIFDVNRIAELVLDAKWYELLPEEFRLLNPNTRTLPTFRSKRDAELTKKLYRAAPVLIREAEWSGDGQDARLIAPEVNPWSIRFSTMFHMSNDSHLFTAGPADADLSEAHKRLPLYEAKMIHQFDHRWATYVDNPDNPIEQDIEDVTWAQKVDPAFTVRPRYWVEEYEVLARIARVPGRVANAWLAFKTATEAAQVDDGGDGERAAAMVTCGTSLTLAVAQWVAGALLRQRAEGIVPELVASTADMFAAPNNDVAASHPTAGSSTSLACLSNAATAWALTQKVEAQMAQQHRWLADALKADGSTGKKALSLFQKWARQDDPAQGEGLSQDELAQLQALQGSDSKDFELQWLDAWMDRRSPRWLIGWRDITNAAAERTVLASVFPRYAANHKTPLLFIEAKYSAALNACLLAGINSIPLDYIAKQKVSGSSLTYHYVKQFAVLPPEHYSETDLAFILPRVLELTYTAHDIQAWADDLLAAMPSADPRPPEQHGTPLPPFPWNPERRAQLRAELDAYYARLYGLTRDELRYILDPADVMGADYPSETFRVLKKNEIQEFGEYRTQRLVLAAWDKLSKGLEESTAEEEDVLSPIYSEQGVIKTLDEAEFAGLLLSLVRASELGMSVDQLQDAVVNVALAGRYLNAVDAQRLRGLSSSLPLLSQTSTLDLVQPFVLRLESAQLLQRKRDGGSVVFIAGLGETPADVLVRPSHPELASLMLKLSVHRSATAAQRDEDGGDDPQVRFGG</sequence>